<evidence type="ECO:0000313" key="4">
    <source>
        <dbReference type="Proteomes" id="UP001500962"/>
    </source>
</evidence>
<organism evidence="1 4">
    <name type="scientific">Halococcus dombrowskii</name>
    <dbReference type="NCBI Taxonomy" id="179637"/>
    <lineage>
        <taxon>Archaea</taxon>
        <taxon>Methanobacteriati</taxon>
        <taxon>Methanobacteriota</taxon>
        <taxon>Stenosarchaea group</taxon>
        <taxon>Halobacteria</taxon>
        <taxon>Halobacteriales</taxon>
        <taxon>Halococcaceae</taxon>
        <taxon>Halococcus</taxon>
    </lineage>
</organism>
<dbReference type="Proteomes" id="UP001500962">
    <property type="component" value="Unassembled WGS sequence"/>
</dbReference>
<dbReference type="GeneID" id="71760209"/>
<reference evidence="2" key="2">
    <citation type="submission" date="2022-04" db="EMBL/GenBank/DDBJ databases">
        <title>Sequencing and genomic assembly of Halococcus dombrowskii.</title>
        <authorList>
            <person name="Lim S.W."/>
            <person name="MacLea K.S."/>
        </authorList>
    </citation>
    <scope>NUCLEOTIDE SEQUENCE</scope>
    <source>
        <strain evidence="2">H4</strain>
    </source>
</reference>
<dbReference type="Proteomes" id="UP000830542">
    <property type="component" value="Chromosome"/>
</dbReference>
<evidence type="ECO:0000313" key="1">
    <source>
        <dbReference type="EMBL" id="GAA0455564.1"/>
    </source>
</evidence>
<name>A0AAV3SDH7_HALDO</name>
<keyword evidence="3" id="KW-1185">Reference proteome</keyword>
<dbReference type="Pfam" id="PF20126">
    <property type="entry name" value="TumE"/>
    <property type="match status" value="1"/>
</dbReference>
<dbReference type="AlphaFoldDB" id="A0AAV3SDH7"/>
<dbReference type="EMBL" id="CP095005">
    <property type="protein sequence ID" value="UOO95152.1"/>
    <property type="molecule type" value="Genomic_DNA"/>
</dbReference>
<accession>A0AAV3SDH7</accession>
<evidence type="ECO:0000313" key="3">
    <source>
        <dbReference type="Proteomes" id="UP000830542"/>
    </source>
</evidence>
<gene>
    <name evidence="1" type="ORF">GCM10008985_09290</name>
    <name evidence="2" type="ORF">MUK72_00135</name>
</gene>
<dbReference type="InterPro" id="IPR045397">
    <property type="entry name" value="TumE-like"/>
</dbReference>
<reference evidence="1" key="3">
    <citation type="submission" date="2023-12" db="EMBL/GenBank/DDBJ databases">
        <authorList>
            <person name="Sun Q."/>
            <person name="Inoue M."/>
        </authorList>
    </citation>
    <scope>NUCLEOTIDE SEQUENCE</scope>
    <source>
        <strain evidence="1">JCM 12289</strain>
    </source>
</reference>
<protein>
    <submittedName>
        <fullName evidence="1">Uncharacterized protein</fullName>
    </submittedName>
</protein>
<reference evidence="1" key="1">
    <citation type="journal article" date="2014" name="Int. J. Syst. Evol. Microbiol.">
        <title>Complete genome sequence of Corynebacterium casei LMG S-19264T (=DSM 44701T), isolated from a smear-ripened cheese.</title>
        <authorList>
            <consortium name="US DOE Joint Genome Institute (JGI-PGF)"/>
            <person name="Walter F."/>
            <person name="Albersmeier A."/>
            <person name="Kalinowski J."/>
            <person name="Ruckert C."/>
        </authorList>
    </citation>
    <scope>NUCLEOTIDE SEQUENCE</scope>
    <source>
        <strain evidence="1">JCM 12289</strain>
    </source>
</reference>
<evidence type="ECO:0000313" key="2">
    <source>
        <dbReference type="EMBL" id="UOO95152.1"/>
    </source>
</evidence>
<sequence>MPDDGNRDASGDTAPVDYDVLDRLGRRLAGSERFEAVDYRPEYAPHSIVLRYDHGYFPTGIEQASLQSRWYENDDFSFQYVEYWEAGDHWDCRWDRHPNTHNTREHFHPPPDAATPGIDESYPDDWRDVVVAVLQELDSHVKGFWQ</sequence>
<dbReference type="KEGG" id="hdo:MUK72_00135"/>
<dbReference type="EMBL" id="BAAADN010000017">
    <property type="protein sequence ID" value="GAA0455564.1"/>
    <property type="molecule type" value="Genomic_DNA"/>
</dbReference>
<dbReference type="RefSeq" id="WP_244702457.1">
    <property type="nucleotide sequence ID" value="NZ_BAAADN010000017.1"/>
</dbReference>
<proteinExistence type="predicted"/>